<proteinExistence type="predicted"/>
<dbReference type="EMBL" id="CM042022">
    <property type="protein sequence ID" value="KAI3815204.1"/>
    <property type="molecule type" value="Genomic_DNA"/>
</dbReference>
<sequence length="156" mass="18414">MVSDSCPDYMLRLELLISMPSCVNLERPYSLKQTEEVVPDQNLWRMRYHPKVFFWCHMDLKMVVLLWAHTYEEAVSDHQLLVMCKWISFSLSLQGANTPARAELLLGEEEKQMFHEVYDSVLYLDTTERMKSLAEAINLLAKDKRKLSRNCQFHQV</sequence>
<organism evidence="1 2">
    <name type="scientific">Smallanthus sonchifolius</name>
    <dbReference type="NCBI Taxonomy" id="185202"/>
    <lineage>
        <taxon>Eukaryota</taxon>
        <taxon>Viridiplantae</taxon>
        <taxon>Streptophyta</taxon>
        <taxon>Embryophyta</taxon>
        <taxon>Tracheophyta</taxon>
        <taxon>Spermatophyta</taxon>
        <taxon>Magnoliopsida</taxon>
        <taxon>eudicotyledons</taxon>
        <taxon>Gunneridae</taxon>
        <taxon>Pentapetalae</taxon>
        <taxon>asterids</taxon>
        <taxon>campanulids</taxon>
        <taxon>Asterales</taxon>
        <taxon>Asteraceae</taxon>
        <taxon>Asteroideae</taxon>
        <taxon>Heliantheae alliance</taxon>
        <taxon>Millerieae</taxon>
        <taxon>Smallanthus</taxon>
    </lineage>
</organism>
<accession>A0ACB9J4I1</accession>
<gene>
    <name evidence="1" type="ORF">L1987_14864</name>
</gene>
<keyword evidence="2" id="KW-1185">Reference proteome</keyword>
<name>A0ACB9J4I1_9ASTR</name>
<evidence type="ECO:0000313" key="2">
    <source>
        <dbReference type="Proteomes" id="UP001056120"/>
    </source>
</evidence>
<reference evidence="1 2" key="2">
    <citation type="journal article" date="2022" name="Mol. Ecol. Resour.">
        <title>The genomes of chicory, endive, great burdock and yacon provide insights into Asteraceae paleo-polyploidization history and plant inulin production.</title>
        <authorList>
            <person name="Fan W."/>
            <person name="Wang S."/>
            <person name="Wang H."/>
            <person name="Wang A."/>
            <person name="Jiang F."/>
            <person name="Liu H."/>
            <person name="Zhao H."/>
            <person name="Xu D."/>
            <person name="Zhang Y."/>
        </authorList>
    </citation>
    <scope>NUCLEOTIDE SEQUENCE [LARGE SCALE GENOMIC DNA]</scope>
    <source>
        <strain evidence="2">cv. Yunnan</strain>
        <tissue evidence="1">Leaves</tissue>
    </source>
</reference>
<dbReference type="Proteomes" id="UP001056120">
    <property type="component" value="Linkage Group LG05"/>
</dbReference>
<protein>
    <submittedName>
        <fullName evidence="1">Uncharacterized protein</fullName>
    </submittedName>
</protein>
<evidence type="ECO:0000313" key="1">
    <source>
        <dbReference type="EMBL" id="KAI3815204.1"/>
    </source>
</evidence>
<comment type="caution">
    <text evidence="1">The sequence shown here is derived from an EMBL/GenBank/DDBJ whole genome shotgun (WGS) entry which is preliminary data.</text>
</comment>
<reference evidence="2" key="1">
    <citation type="journal article" date="2022" name="Mol. Ecol. Resour.">
        <title>The genomes of chicory, endive, great burdock and yacon provide insights into Asteraceae palaeo-polyploidization history and plant inulin production.</title>
        <authorList>
            <person name="Fan W."/>
            <person name="Wang S."/>
            <person name="Wang H."/>
            <person name="Wang A."/>
            <person name="Jiang F."/>
            <person name="Liu H."/>
            <person name="Zhao H."/>
            <person name="Xu D."/>
            <person name="Zhang Y."/>
        </authorList>
    </citation>
    <scope>NUCLEOTIDE SEQUENCE [LARGE SCALE GENOMIC DNA]</scope>
    <source>
        <strain evidence="2">cv. Yunnan</strain>
    </source>
</reference>